<dbReference type="Proteomes" id="UP000054166">
    <property type="component" value="Unassembled WGS sequence"/>
</dbReference>
<dbReference type="OrthoDB" id="3267419at2759"/>
<evidence type="ECO:0000313" key="2">
    <source>
        <dbReference type="Proteomes" id="UP000054166"/>
    </source>
</evidence>
<dbReference type="HOGENOM" id="CLU_086728_0_0_1"/>
<dbReference type="EMBL" id="KN832975">
    <property type="protein sequence ID" value="KIM89222.1"/>
    <property type="molecule type" value="Genomic_DNA"/>
</dbReference>
<dbReference type="Pfam" id="PF14953">
    <property type="entry name" value="DUF4504"/>
    <property type="match status" value="1"/>
</dbReference>
<protein>
    <submittedName>
        <fullName evidence="1">Uncharacterized protein</fullName>
    </submittedName>
</protein>
<proteinExistence type="predicted"/>
<dbReference type="InterPro" id="IPR027850">
    <property type="entry name" value="DUF4504"/>
</dbReference>
<reference evidence="2" key="2">
    <citation type="submission" date="2015-01" db="EMBL/GenBank/DDBJ databases">
        <title>Evolutionary Origins and Diversification of the Mycorrhizal Mutualists.</title>
        <authorList>
            <consortium name="DOE Joint Genome Institute"/>
            <consortium name="Mycorrhizal Genomics Consortium"/>
            <person name="Kohler A."/>
            <person name="Kuo A."/>
            <person name="Nagy L.G."/>
            <person name="Floudas D."/>
            <person name="Copeland A."/>
            <person name="Barry K.W."/>
            <person name="Cichocki N."/>
            <person name="Veneault-Fourrey C."/>
            <person name="LaButti K."/>
            <person name="Lindquist E.A."/>
            <person name="Lipzen A."/>
            <person name="Lundell T."/>
            <person name="Morin E."/>
            <person name="Murat C."/>
            <person name="Riley R."/>
            <person name="Ohm R."/>
            <person name="Sun H."/>
            <person name="Tunlid A."/>
            <person name="Henrissat B."/>
            <person name="Grigoriev I.V."/>
            <person name="Hibbett D.S."/>
            <person name="Martin F."/>
        </authorList>
    </citation>
    <scope>NUCLEOTIDE SEQUENCE [LARGE SCALE GENOMIC DNA]</scope>
    <source>
        <strain evidence="2">F 1598</strain>
    </source>
</reference>
<organism evidence="1 2">
    <name type="scientific">Piloderma croceum (strain F 1598)</name>
    <dbReference type="NCBI Taxonomy" id="765440"/>
    <lineage>
        <taxon>Eukaryota</taxon>
        <taxon>Fungi</taxon>
        <taxon>Dikarya</taxon>
        <taxon>Basidiomycota</taxon>
        <taxon>Agaricomycotina</taxon>
        <taxon>Agaricomycetes</taxon>
        <taxon>Agaricomycetidae</taxon>
        <taxon>Atheliales</taxon>
        <taxon>Atheliaceae</taxon>
        <taxon>Piloderma</taxon>
    </lineage>
</organism>
<dbReference type="STRING" id="765440.A0A0C3CHG6"/>
<dbReference type="AlphaFoldDB" id="A0A0C3CHG6"/>
<dbReference type="InParanoid" id="A0A0C3CHG6"/>
<sequence>MPKALRPSSIKLKQFSDDVLLVALAIRTAYLVDAIQVAENPDIPVFEDVTLWHDPSSSQTFFVNVSLLSKTYRDLQSSEPPWTAFIRLNEPPTLAPGNIVQVLADIVTQTFNNPISVISSQELTQDLMIPVAAILLEYPVAYVPTSGAGDQTAFLSRELLDVYECLLMNAGIGTHNRHTLMKFSCPNVIGVEHTELSPHRLIERMKERFVPRLQVVDSHTTLDIQVLAGKFDRVAL</sequence>
<name>A0A0C3CHG6_PILCF</name>
<gene>
    <name evidence="1" type="ORF">PILCRDRAFT_2484</name>
</gene>
<accession>A0A0C3CHG6</accession>
<reference evidence="1 2" key="1">
    <citation type="submission" date="2014-04" db="EMBL/GenBank/DDBJ databases">
        <authorList>
            <consortium name="DOE Joint Genome Institute"/>
            <person name="Kuo A."/>
            <person name="Tarkka M."/>
            <person name="Buscot F."/>
            <person name="Kohler A."/>
            <person name="Nagy L.G."/>
            <person name="Floudas D."/>
            <person name="Copeland A."/>
            <person name="Barry K.W."/>
            <person name="Cichocki N."/>
            <person name="Veneault-Fourrey C."/>
            <person name="LaButti K."/>
            <person name="Lindquist E.A."/>
            <person name="Lipzen A."/>
            <person name="Lundell T."/>
            <person name="Morin E."/>
            <person name="Murat C."/>
            <person name="Sun H."/>
            <person name="Tunlid A."/>
            <person name="Henrissat B."/>
            <person name="Grigoriev I.V."/>
            <person name="Hibbett D.S."/>
            <person name="Martin F."/>
            <person name="Nordberg H.P."/>
            <person name="Cantor M.N."/>
            <person name="Hua S.X."/>
        </authorList>
    </citation>
    <scope>NUCLEOTIDE SEQUENCE [LARGE SCALE GENOMIC DNA]</scope>
    <source>
        <strain evidence="1 2">F 1598</strain>
    </source>
</reference>
<keyword evidence="2" id="KW-1185">Reference proteome</keyword>
<evidence type="ECO:0000313" key="1">
    <source>
        <dbReference type="EMBL" id="KIM89222.1"/>
    </source>
</evidence>